<dbReference type="PANTHER" id="PTHR43289:SF6">
    <property type="entry name" value="SERINE_THREONINE-PROTEIN KINASE NEKL-3"/>
    <property type="match status" value="1"/>
</dbReference>
<dbReference type="PROSITE" id="PS00108">
    <property type="entry name" value="PROTEIN_KINASE_ST"/>
    <property type="match status" value="1"/>
</dbReference>
<dbReference type="SUPFAM" id="SSF56112">
    <property type="entry name" value="Protein kinase-like (PK-like)"/>
    <property type="match status" value="1"/>
</dbReference>
<evidence type="ECO:0000313" key="10">
    <source>
        <dbReference type="Proteomes" id="UP001597347"/>
    </source>
</evidence>
<sequence length="452" mass="48662">MAAPDLDRPAAAGDRGSPIRLPERYRVEHVIGRGGTAVVYAARDTLLNRAVAIKVFTSPTDSPKVLREQQHEAQTLAGLSHYALVTLFDAGVDDADPASPHIFLVMEQVDGPDLGQRLRSGALTPTQVAYLGLDLCDALIYVHERGYLHRDIKPANVLLSGRESERRLRGKLSDFGIAAVRGTSADDGEFTVGTAAYLSPEQVEGGRLEPPSDVYSLGLVLIQAATGRVAYPGTVIESAFARLERDPEIPDHLPERLRAVLRGMTQRSPGDRIALEAARQEFEHVLAQEIAAGVPAVLPTPKVDPVALRGTSDAEYARITGIAARLLRTPAAFVVIGDPGQETLASVPEVHRGEIAALAARCLAVDADAPWTVEDVRTDPRTADAIRSAPVRSMAVQPMRAMDGRRFGVIAVLDALPRAFGAEEFSVLADLAHLVAHEQDLRQAVRRALFAR</sequence>
<dbReference type="Gene3D" id="3.30.200.20">
    <property type="entry name" value="Phosphorylase Kinase, domain 1"/>
    <property type="match status" value="1"/>
</dbReference>
<dbReference type="InterPro" id="IPR017441">
    <property type="entry name" value="Protein_kinase_ATP_BS"/>
</dbReference>
<evidence type="ECO:0000256" key="2">
    <source>
        <dbReference type="ARBA" id="ARBA00022527"/>
    </source>
</evidence>
<dbReference type="EC" id="2.7.11.1" evidence="1"/>
<reference evidence="10" key="1">
    <citation type="journal article" date="2019" name="Int. J. Syst. Evol. Microbiol.">
        <title>The Global Catalogue of Microorganisms (GCM) 10K type strain sequencing project: providing services to taxonomists for standard genome sequencing and annotation.</title>
        <authorList>
            <consortium name="The Broad Institute Genomics Platform"/>
            <consortium name="The Broad Institute Genome Sequencing Center for Infectious Disease"/>
            <person name="Wu L."/>
            <person name="Ma J."/>
        </authorList>
    </citation>
    <scope>NUCLEOTIDE SEQUENCE [LARGE SCALE GENOMIC DNA]</scope>
    <source>
        <strain evidence="10">CGMCC 1.12471</strain>
    </source>
</reference>
<name>A0ABW4LHD8_9MICO</name>
<dbReference type="SUPFAM" id="SSF55781">
    <property type="entry name" value="GAF domain-like"/>
    <property type="match status" value="1"/>
</dbReference>
<gene>
    <name evidence="9" type="ORF">ACFSBI_14905</name>
</gene>
<comment type="caution">
    <text evidence="9">The sequence shown here is derived from an EMBL/GenBank/DDBJ whole genome shotgun (WGS) entry which is preliminary data.</text>
</comment>
<dbReference type="InterPro" id="IPR029016">
    <property type="entry name" value="GAF-like_dom_sf"/>
</dbReference>
<proteinExistence type="predicted"/>
<dbReference type="InterPro" id="IPR000719">
    <property type="entry name" value="Prot_kinase_dom"/>
</dbReference>
<feature type="domain" description="Protein kinase" evidence="8">
    <location>
        <begin position="25"/>
        <end position="287"/>
    </location>
</feature>
<evidence type="ECO:0000313" key="9">
    <source>
        <dbReference type="EMBL" id="MFD1722841.1"/>
    </source>
</evidence>
<keyword evidence="5 9" id="KW-0418">Kinase</keyword>
<evidence type="ECO:0000256" key="6">
    <source>
        <dbReference type="ARBA" id="ARBA00022840"/>
    </source>
</evidence>
<dbReference type="Pfam" id="PF00069">
    <property type="entry name" value="Pkinase"/>
    <property type="match status" value="1"/>
</dbReference>
<evidence type="ECO:0000256" key="3">
    <source>
        <dbReference type="ARBA" id="ARBA00022679"/>
    </source>
</evidence>
<protein>
    <recommendedName>
        <fullName evidence="1">non-specific serine/threonine protein kinase</fullName>
        <ecNumber evidence="1">2.7.11.1</ecNumber>
    </recommendedName>
</protein>
<dbReference type="GO" id="GO:0016301">
    <property type="term" value="F:kinase activity"/>
    <property type="evidence" value="ECO:0007669"/>
    <property type="project" value="UniProtKB-KW"/>
</dbReference>
<keyword evidence="2" id="KW-0723">Serine/threonine-protein kinase</keyword>
<evidence type="ECO:0000256" key="5">
    <source>
        <dbReference type="ARBA" id="ARBA00022777"/>
    </source>
</evidence>
<dbReference type="SMART" id="SM00220">
    <property type="entry name" value="S_TKc"/>
    <property type="match status" value="1"/>
</dbReference>
<dbReference type="InterPro" id="IPR008271">
    <property type="entry name" value="Ser/Thr_kinase_AS"/>
</dbReference>
<keyword evidence="4 7" id="KW-0547">Nucleotide-binding</keyword>
<feature type="binding site" evidence="7">
    <location>
        <position position="54"/>
    </location>
    <ligand>
        <name>ATP</name>
        <dbReference type="ChEBI" id="CHEBI:30616"/>
    </ligand>
</feature>
<dbReference type="Proteomes" id="UP001597347">
    <property type="component" value="Unassembled WGS sequence"/>
</dbReference>
<dbReference type="CDD" id="cd14014">
    <property type="entry name" value="STKc_PknB_like"/>
    <property type="match status" value="1"/>
</dbReference>
<dbReference type="RefSeq" id="WP_377936298.1">
    <property type="nucleotide sequence ID" value="NZ_JBHUEA010000030.1"/>
</dbReference>
<dbReference type="PANTHER" id="PTHR43289">
    <property type="entry name" value="MITOGEN-ACTIVATED PROTEIN KINASE KINASE KINASE 20-RELATED"/>
    <property type="match status" value="1"/>
</dbReference>
<dbReference type="InterPro" id="IPR011009">
    <property type="entry name" value="Kinase-like_dom_sf"/>
</dbReference>
<keyword evidence="10" id="KW-1185">Reference proteome</keyword>
<accession>A0ABW4LHD8</accession>
<dbReference type="PROSITE" id="PS50011">
    <property type="entry name" value="PROTEIN_KINASE_DOM"/>
    <property type="match status" value="1"/>
</dbReference>
<dbReference type="InterPro" id="IPR003018">
    <property type="entry name" value="GAF"/>
</dbReference>
<evidence type="ECO:0000256" key="7">
    <source>
        <dbReference type="PROSITE-ProRule" id="PRU10141"/>
    </source>
</evidence>
<organism evidence="9 10">
    <name type="scientific">Amnibacterium endophyticum</name>
    <dbReference type="NCBI Taxonomy" id="2109337"/>
    <lineage>
        <taxon>Bacteria</taxon>
        <taxon>Bacillati</taxon>
        <taxon>Actinomycetota</taxon>
        <taxon>Actinomycetes</taxon>
        <taxon>Micrococcales</taxon>
        <taxon>Microbacteriaceae</taxon>
        <taxon>Amnibacterium</taxon>
    </lineage>
</organism>
<dbReference type="Gene3D" id="3.30.450.40">
    <property type="match status" value="1"/>
</dbReference>
<dbReference type="PROSITE" id="PS00107">
    <property type="entry name" value="PROTEIN_KINASE_ATP"/>
    <property type="match status" value="1"/>
</dbReference>
<keyword evidence="3" id="KW-0808">Transferase</keyword>
<evidence type="ECO:0000256" key="1">
    <source>
        <dbReference type="ARBA" id="ARBA00012513"/>
    </source>
</evidence>
<dbReference type="SMART" id="SM00065">
    <property type="entry name" value="GAF"/>
    <property type="match status" value="1"/>
</dbReference>
<evidence type="ECO:0000256" key="4">
    <source>
        <dbReference type="ARBA" id="ARBA00022741"/>
    </source>
</evidence>
<dbReference type="Gene3D" id="1.10.510.10">
    <property type="entry name" value="Transferase(Phosphotransferase) domain 1"/>
    <property type="match status" value="1"/>
</dbReference>
<dbReference type="EMBL" id="JBHUEA010000030">
    <property type="protein sequence ID" value="MFD1722841.1"/>
    <property type="molecule type" value="Genomic_DNA"/>
</dbReference>
<keyword evidence="6 7" id="KW-0067">ATP-binding</keyword>
<evidence type="ECO:0000259" key="8">
    <source>
        <dbReference type="PROSITE" id="PS50011"/>
    </source>
</evidence>